<comment type="caution">
    <text evidence="1">The sequence shown here is derived from an EMBL/GenBank/DDBJ whole genome shotgun (WGS) entry which is preliminary data.</text>
</comment>
<proteinExistence type="predicted"/>
<sequence>IVIGLLGTYGGLISAFMPKTDKTKQPLINANSNDELKFVQDFLKSAEIEDKKSH</sequence>
<dbReference type="Proteomes" id="UP001145114">
    <property type="component" value="Unassembled WGS sequence"/>
</dbReference>
<reference evidence="1" key="1">
    <citation type="submission" date="2022-06" db="EMBL/GenBank/DDBJ databases">
        <title>Phylogenomic reconstructions and comparative analyses of Kickxellomycotina fungi.</title>
        <authorList>
            <person name="Reynolds N.K."/>
            <person name="Stajich J.E."/>
            <person name="Barry K."/>
            <person name="Grigoriev I.V."/>
            <person name="Crous P."/>
            <person name="Smith M.E."/>
        </authorList>
    </citation>
    <scope>NUCLEOTIDE SEQUENCE</scope>
    <source>
        <strain evidence="1">RSA 2271</strain>
    </source>
</reference>
<feature type="non-terminal residue" evidence="1">
    <location>
        <position position="1"/>
    </location>
</feature>
<evidence type="ECO:0000313" key="1">
    <source>
        <dbReference type="EMBL" id="KAJ1674160.1"/>
    </source>
</evidence>
<dbReference type="EMBL" id="JAMZIH010006209">
    <property type="protein sequence ID" value="KAJ1674160.1"/>
    <property type="molecule type" value="Genomic_DNA"/>
</dbReference>
<accession>A0ACC1HDT5</accession>
<organism evidence="1 2">
    <name type="scientific">Spiromyces aspiralis</name>
    <dbReference type="NCBI Taxonomy" id="68401"/>
    <lineage>
        <taxon>Eukaryota</taxon>
        <taxon>Fungi</taxon>
        <taxon>Fungi incertae sedis</taxon>
        <taxon>Zoopagomycota</taxon>
        <taxon>Kickxellomycotina</taxon>
        <taxon>Kickxellomycetes</taxon>
        <taxon>Kickxellales</taxon>
        <taxon>Kickxellaceae</taxon>
        <taxon>Spiromyces</taxon>
    </lineage>
</organism>
<keyword evidence="2" id="KW-1185">Reference proteome</keyword>
<evidence type="ECO:0000313" key="2">
    <source>
        <dbReference type="Proteomes" id="UP001145114"/>
    </source>
</evidence>
<gene>
    <name evidence="1" type="ORF">EV182_003840</name>
</gene>
<protein>
    <submittedName>
        <fullName evidence="1">Uncharacterized protein</fullName>
    </submittedName>
</protein>
<name>A0ACC1HDT5_9FUNG</name>